<keyword evidence="1" id="KW-0812">Transmembrane</keyword>
<name>A0A1F6V9K3_9BACT</name>
<evidence type="ECO:0000256" key="1">
    <source>
        <dbReference type="SAM" id="Phobius"/>
    </source>
</evidence>
<feature type="transmembrane region" description="Helical" evidence="1">
    <location>
        <begin position="12"/>
        <end position="31"/>
    </location>
</feature>
<protein>
    <recommendedName>
        <fullName evidence="4">DoxX family protein</fullName>
    </recommendedName>
</protein>
<dbReference type="Proteomes" id="UP000177370">
    <property type="component" value="Unassembled WGS sequence"/>
</dbReference>
<feature type="transmembrane region" description="Helical" evidence="1">
    <location>
        <begin position="77"/>
        <end position="96"/>
    </location>
</feature>
<reference evidence="2 3" key="1">
    <citation type="journal article" date="2016" name="Nat. Commun.">
        <title>Thousands of microbial genomes shed light on interconnected biogeochemical processes in an aquifer system.</title>
        <authorList>
            <person name="Anantharaman K."/>
            <person name="Brown C.T."/>
            <person name="Hug L.A."/>
            <person name="Sharon I."/>
            <person name="Castelle C.J."/>
            <person name="Probst A.J."/>
            <person name="Thomas B.C."/>
            <person name="Singh A."/>
            <person name="Wilkins M.J."/>
            <person name="Karaoz U."/>
            <person name="Brodie E.L."/>
            <person name="Williams K.H."/>
            <person name="Hubbard S.S."/>
            <person name="Banfield J.F."/>
        </authorList>
    </citation>
    <scope>NUCLEOTIDE SEQUENCE [LARGE SCALE GENOMIC DNA]</scope>
</reference>
<organism evidence="2 3">
    <name type="scientific">Candidatus Nomurabacteria bacterium RIFCSPHIGHO2_01_FULL_40_24b</name>
    <dbReference type="NCBI Taxonomy" id="1801739"/>
    <lineage>
        <taxon>Bacteria</taxon>
        <taxon>Candidatus Nomuraibacteriota</taxon>
    </lineage>
</organism>
<proteinExistence type="predicted"/>
<evidence type="ECO:0000313" key="3">
    <source>
        <dbReference type="Proteomes" id="UP000177370"/>
    </source>
</evidence>
<feature type="transmembrane region" description="Helical" evidence="1">
    <location>
        <begin position="51"/>
        <end position="70"/>
    </location>
</feature>
<evidence type="ECO:0000313" key="2">
    <source>
        <dbReference type="EMBL" id="OGI66234.1"/>
    </source>
</evidence>
<keyword evidence="1" id="KW-0472">Membrane</keyword>
<comment type="caution">
    <text evidence="2">The sequence shown here is derived from an EMBL/GenBank/DDBJ whole genome shotgun (WGS) entry which is preliminary data.</text>
</comment>
<dbReference type="AlphaFoldDB" id="A0A1F6V9K3"/>
<accession>A0A1F6V9K3</accession>
<gene>
    <name evidence="2" type="ORF">A2647_00565</name>
</gene>
<dbReference type="EMBL" id="MFTP01000002">
    <property type="protein sequence ID" value="OGI66234.1"/>
    <property type="molecule type" value="Genomic_DNA"/>
</dbReference>
<keyword evidence="1" id="KW-1133">Transmembrane helix</keyword>
<sequence length="122" mass="13790">MQSMNKEKIMQWILRIAVAGEFMGHGALALGGKADWVGWVEKLSGFSQPTALNIILAIGVVDIILALIVLFRPVRPLLLWMAFWGFFTAILRPIVGQSVWDFIERFANWGAPLTLFYLLKKE</sequence>
<evidence type="ECO:0008006" key="4">
    <source>
        <dbReference type="Google" id="ProtNLM"/>
    </source>
</evidence>